<name>A0ACB8EG93_9SAUR</name>
<protein>
    <submittedName>
        <fullName evidence="1">Uncharacterized protein</fullName>
    </submittedName>
</protein>
<evidence type="ECO:0000313" key="2">
    <source>
        <dbReference type="Proteomes" id="UP000827872"/>
    </source>
</evidence>
<reference evidence="1" key="1">
    <citation type="submission" date="2021-08" db="EMBL/GenBank/DDBJ databases">
        <title>The first chromosome-level gecko genome reveals the dynamic sex chromosomes of Neotropical dwarf geckos (Sphaerodactylidae: Sphaerodactylus).</title>
        <authorList>
            <person name="Pinto B.J."/>
            <person name="Keating S.E."/>
            <person name="Gamble T."/>
        </authorList>
    </citation>
    <scope>NUCLEOTIDE SEQUENCE</scope>
    <source>
        <strain evidence="1">TG3544</strain>
    </source>
</reference>
<dbReference type="Proteomes" id="UP000827872">
    <property type="component" value="Linkage Group LG03"/>
</dbReference>
<evidence type="ECO:0000313" key="1">
    <source>
        <dbReference type="EMBL" id="KAH7991367.1"/>
    </source>
</evidence>
<dbReference type="EMBL" id="CM037616">
    <property type="protein sequence ID" value="KAH7991367.1"/>
    <property type="molecule type" value="Genomic_DNA"/>
</dbReference>
<sequence length="154" mass="17937">MAARKERVCQKHQEPLKLFCKADETLICVVCDQSQEHKDHEIIPVEEASQEFKDQFCDCVEMLQKKRKEILACKASILEESNHLLKQTKGERQKTATKFRQLHKFLDQQENLFLAQVKEHLAELCEELSSLDSLIQEVEEKCQQPATELLQVRG</sequence>
<gene>
    <name evidence="1" type="ORF">K3G42_005273</name>
</gene>
<proteinExistence type="predicted"/>
<organism evidence="1 2">
    <name type="scientific">Sphaerodactylus townsendi</name>
    <dbReference type="NCBI Taxonomy" id="933632"/>
    <lineage>
        <taxon>Eukaryota</taxon>
        <taxon>Metazoa</taxon>
        <taxon>Chordata</taxon>
        <taxon>Craniata</taxon>
        <taxon>Vertebrata</taxon>
        <taxon>Euteleostomi</taxon>
        <taxon>Lepidosauria</taxon>
        <taxon>Squamata</taxon>
        <taxon>Bifurcata</taxon>
        <taxon>Gekkota</taxon>
        <taxon>Sphaerodactylidae</taxon>
        <taxon>Sphaerodactylus</taxon>
    </lineage>
</organism>
<accession>A0ACB8EG93</accession>
<keyword evidence="2" id="KW-1185">Reference proteome</keyword>
<comment type="caution">
    <text evidence="1">The sequence shown here is derived from an EMBL/GenBank/DDBJ whole genome shotgun (WGS) entry which is preliminary data.</text>
</comment>